<reference evidence="4" key="1">
    <citation type="journal article" date="2019" name="Int. J. Syst. Evol. Microbiol.">
        <title>The Global Catalogue of Microorganisms (GCM) 10K type strain sequencing project: providing services to taxonomists for standard genome sequencing and annotation.</title>
        <authorList>
            <consortium name="The Broad Institute Genomics Platform"/>
            <consortium name="The Broad Institute Genome Sequencing Center for Infectious Disease"/>
            <person name="Wu L."/>
            <person name="Ma J."/>
        </authorList>
    </citation>
    <scope>NUCLEOTIDE SEQUENCE [LARGE SCALE GENOMIC DNA]</scope>
    <source>
        <strain evidence="4">JCM 17986</strain>
    </source>
</reference>
<feature type="transmembrane region" description="Helical" evidence="2">
    <location>
        <begin position="76"/>
        <end position="99"/>
    </location>
</feature>
<evidence type="ECO:0000313" key="3">
    <source>
        <dbReference type="EMBL" id="GAA4953773.1"/>
    </source>
</evidence>
<evidence type="ECO:0000256" key="2">
    <source>
        <dbReference type="SAM" id="Phobius"/>
    </source>
</evidence>
<evidence type="ECO:0000256" key="1">
    <source>
        <dbReference type="SAM" id="MobiDB-lite"/>
    </source>
</evidence>
<feature type="compositionally biased region" description="Low complexity" evidence="1">
    <location>
        <begin position="10"/>
        <end position="43"/>
    </location>
</feature>
<feature type="compositionally biased region" description="Gly residues" evidence="1">
    <location>
        <begin position="54"/>
        <end position="67"/>
    </location>
</feature>
<dbReference type="EMBL" id="BAABHS010000004">
    <property type="protein sequence ID" value="GAA4953773.1"/>
    <property type="molecule type" value="Genomic_DNA"/>
</dbReference>
<evidence type="ECO:0000313" key="4">
    <source>
        <dbReference type="Proteomes" id="UP001500466"/>
    </source>
</evidence>
<comment type="caution">
    <text evidence="3">The sequence shown here is derived from an EMBL/GenBank/DDBJ whole genome shotgun (WGS) entry which is preliminary data.</text>
</comment>
<organism evidence="3 4">
    <name type="scientific">Yinghuangia aomiensis</name>
    <dbReference type="NCBI Taxonomy" id="676205"/>
    <lineage>
        <taxon>Bacteria</taxon>
        <taxon>Bacillati</taxon>
        <taxon>Actinomycetota</taxon>
        <taxon>Actinomycetes</taxon>
        <taxon>Kitasatosporales</taxon>
        <taxon>Streptomycetaceae</taxon>
        <taxon>Yinghuangia</taxon>
    </lineage>
</organism>
<dbReference type="Proteomes" id="UP001500466">
    <property type="component" value="Unassembled WGS sequence"/>
</dbReference>
<accession>A0ABP9GWT8</accession>
<protein>
    <submittedName>
        <fullName evidence="3">Uncharacterized protein</fullName>
    </submittedName>
</protein>
<feature type="transmembrane region" description="Helical" evidence="2">
    <location>
        <begin position="190"/>
        <end position="208"/>
    </location>
</feature>
<keyword evidence="2" id="KW-0472">Membrane</keyword>
<keyword evidence="2" id="KW-0812">Transmembrane</keyword>
<proteinExistence type="predicted"/>
<feature type="transmembrane region" description="Helical" evidence="2">
    <location>
        <begin position="132"/>
        <end position="154"/>
    </location>
</feature>
<gene>
    <name evidence="3" type="ORF">GCM10023205_14020</name>
</gene>
<feature type="region of interest" description="Disordered" evidence="1">
    <location>
        <begin position="1"/>
        <end position="67"/>
    </location>
</feature>
<feature type="transmembrane region" description="Helical" evidence="2">
    <location>
        <begin position="105"/>
        <end position="125"/>
    </location>
</feature>
<keyword evidence="4" id="KW-1185">Reference proteome</keyword>
<keyword evidence="2" id="KW-1133">Transmembrane helix</keyword>
<name>A0ABP9GWT8_9ACTN</name>
<sequence>MSGYNGPGNYGAPQQQPGPYGQQPGPYGQQPGPYGQPGQQPGPYGQPHPQQPGPYGGQPGGYGPGGPYGAGRPVRVGAAVGLGVLATLVAGGAYCGLIAGTDKLYAWAAIFAGLVIGAVVGRFGGRHPAMPVLAVVLAAVGIFVAQYFGIAFSVQNAYNDHGMDISLSDVLDKLHIFDAWKEEMKDGSKGFLTALGVVAAGGAALGAGRSR</sequence>
<dbReference type="SUPFAM" id="SSF81995">
    <property type="entry name" value="beta-sandwich domain of Sec23/24"/>
    <property type="match status" value="1"/>
</dbReference>